<keyword evidence="2" id="KW-1133">Transmembrane helix</keyword>
<feature type="region of interest" description="Disordered" evidence="1">
    <location>
        <begin position="40"/>
        <end position="101"/>
    </location>
</feature>
<gene>
    <name evidence="3" type="ORF">AVEN_238242_1</name>
</gene>
<dbReference type="EMBL" id="BGPR01008441">
    <property type="protein sequence ID" value="GBN33860.1"/>
    <property type="molecule type" value="Genomic_DNA"/>
</dbReference>
<evidence type="ECO:0000313" key="4">
    <source>
        <dbReference type="Proteomes" id="UP000499080"/>
    </source>
</evidence>
<keyword evidence="2" id="KW-0472">Membrane</keyword>
<protein>
    <submittedName>
        <fullName evidence="3">Uncharacterized protein</fullName>
    </submittedName>
</protein>
<proteinExistence type="predicted"/>
<evidence type="ECO:0000313" key="3">
    <source>
        <dbReference type="EMBL" id="GBN33860.1"/>
    </source>
</evidence>
<comment type="caution">
    <text evidence="3">The sequence shown here is derived from an EMBL/GenBank/DDBJ whole genome shotgun (WGS) entry which is preliminary data.</text>
</comment>
<evidence type="ECO:0000256" key="2">
    <source>
        <dbReference type="SAM" id="Phobius"/>
    </source>
</evidence>
<keyword evidence="2" id="KW-0812">Transmembrane</keyword>
<keyword evidence="4" id="KW-1185">Reference proteome</keyword>
<reference evidence="3 4" key="1">
    <citation type="journal article" date="2019" name="Sci. Rep.">
        <title>Orb-weaving spider Araneus ventricosus genome elucidates the spidroin gene catalogue.</title>
        <authorList>
            <person name="Kono N."/>
            <person name="Nakamura H."/>
            <person name="Ohtoshi R."/>
            <person name="Moran D.A.P."/>
            <person name="Shinohara A."/>
            <person name="Yoshida Y."/>
            <person name="Fujiwara M."/>
            <person name="Mori M."/>
            <person name="Tomita M."/>
            <person name="Arakawa K."/>
        </authorList>
    </citation>
    <scope>NUCLEOTIDE SEQUENCE [LARGE SCALE GENOMIC DNA]</scope>
</reference>
<feature type="compositionally biased region" description="Polar residues" evidence="1">
    <location>
        <begin position="53"/>
        <end position="63"/>
    </location>
</feature>
<dbReference type="AlphaFoldDB" id="A0A4Y2N5H6"/>
<organism evidence="3 4">
    <name type="scientific">Araneus ventricosus</name>
    <name type="common">Orbweaver spider</name>
    <name type="synonym">Epeira ventricosa</name>
    <dbReference type="NCBI Taxonomy" id="182803"/>
    <lineage>
        <taxon>Eukaryota</taxon>
        <taxon>Metazoa</taxon>
        <taxon>Ecdysozoa</taxon>
        <taxon>Arthropoda</taxon>
        <taxon>Chelicerata</taxon>
        <taxon>Arachnida</taxon>
        <taxon>Araneae</taxon>
        <taxon>Araneomorphae</taxon>
        <taxon>Entelegynae</taxon>
        <taxon>Araneoidea</taxon>
        <taxon>Araneidae</taxon>
        <taxon>Araneus</taxon>
    </lineage>
</organism>
<evidence type="ECO:0000256" key="1">
    <source>
        <dbReference type="SAM" id="MobiDB-lite"/>
    </source>
</evidence>
<accession>A0A4Y2N5H6</accession>
<dbReference type="Proteomes" id="UP000499080">
    <property type="component" value="Unassembled WGS sequence"/>
</dbReference>
<sequence>MATLSIFSVSYLLYFLVGVNFALQNCKILDTMEILVSSLQNAENSSHERGRHSSSPGKENCNASRKRKHSVTDKDDTGSKKLHMSTEGSNNEDKFWIPWRY</sequence>
<name>A0A4Y2N5H6_ARAVE</name>
<feature type="compositionally biased region" description="Basic and acidic residues" evidence="1">
    <location>
        <begin position="70"/>
        <end position="79"/>
    </location>
</feature>
<feature type="transmembrane region" description="Helical" evidence="2">
    <location>
        <begin position="6"/>
        <end position="23"/>
    </location>
</feature>